<name>A0A347ZU12_9CHLR</name>
<dbReference type="SMART" id="SM00138">
    <property type="entry name" value="MeTrc"/>
    <property type="match status" value="1"/>
</dbReference>
<dbReference type="GO" id="GO:0032259">
    <property type="term" value="P:methylation"/>
    <property type="evidence" value="ECO:0007669"/>
    <property type="project" value="UniProtKB-KW"/>
</dbReference>
<dbReference type="Gene3D" id="1.25.40.10">
    <property type="entry name" value="Tetratricopeptide repeat domain"/>
    <property type="match status" value="1"/>
</dbReference>
<dbReference type="Proteomes" id="UP000256388">
    <property type="component" value="Unassembled WGS sequence"/>
</dbReference>
<gene>
    <name evidence="2" type="ORF">DFR64_0482</name>
</gene>
<comment type="caution">
    <text evidence="2">The sequence shown here is derived from an EMBL/GenBank/DDBJ whole genome shotgun (WGS) entry which is preliminary data.</text>
</comment>
<sequence>MINKKNNLSETELKKFADFVREKSGLMINENRHSDLEKAVYFTASKYDSPNLENLISLLNNPPSNNEVLQTFIEQLTIGETSFMRNQPHVEALEKHILPEIIERNTREKEIRIWSAGCSTGEEPYTLAILLKRIIKPFDKWDVKILGTDINTQALKKAQAGIYGEWSFRNVTADFRVDHFNQSGGLFQILPEYRRMVEFAYLNLISYDYKPVINGANYFDLILCKNVFLYFSEDNSRKVIKNFYDLLKDPGWLMMGPSETSQNLFEDYHTYNFPDAIVYQKNSRDDENEFRLIIDKPNNSTTMSTNLSTSNSEILFLEGKEFDDNLDEKNSLFQPSILQPQLPISDLSNSTKTEENWAALIKEVEEDEENHIAAYRLAKTFANQNELNLATAWIQKTIDRNSLFAPAYYLNSLILDEQGDLDRSLAAIRRCLFLDPKFLMGYYKMAELFKKTGEEKRYLKTLLVLEKELAQLEKGIEIPESEGLTTNDLLTYIKNQKELLI</sequence>
<keyword evidence="3" id="KW-1185">Reference proteome</keyword>
<dbReference type="GO" id="GO:0008757">
    <property type="term" value="F:S-adenosylmethionine-dependent methyltransferase activity"/>
    <property type="evidence" value="ECO:0007669"/>
    <property type="project" value="InterPro"/>
</dbReference>
<dbReference type="PROSITE" id="PS50123">
    <property type="entry name" value="CHER"/>
    <property type="match status" value="1"/>
</dbReference>
<keyword evidence="2" id="KW-0489">Methyltransferase</keyword>
<dbReference type="PANTHER" id="PTHR24422:SF10">
    <property type="entry name" value="CHEMOTAXIS PROTEIN METHYLTRANSFERASE 2"/>
    <property type="match status" value="1"/>
</dbReference>
<dbReference type="CDD" id="cd02440">
    <property type="entry name" value="AdoMet_MTases"/>
    <property type="match status" value="1"/>
</dbReference>
<evidence type="ECO:0000313" key="3">
    <source>
        <dbReference type="Proteomes" id="UP000256388"/>
    </source>
</evidence>
<feature type="domain" description="CheR-type methyltransferase" evidence="1">
    <location>
        <begin position="1"/>
        <end position="284"/>
    </location>
</feature>
<dbReference type="InterPro" id="IPR022642">
    <property type="entry name" value="CheR_C"/>
</dbReference>
<dbReference type="SUPFAM" id="SSF47757">
    <property type="entry name" value="Chemotaxis receptor methyltransferase CheR, N-terminal domain"/>
    <property type="match status" value="1"/>
</dbReference>
<dbReference type="InterPro" id="IPR029063">
    <property type="entry name" value="SAM-dependent_MTases_sf"/>
</dbReference>
<dbReference type="SUPFAM" id="SSF48452">
    <property type="entry name" value="TPR-like"/>
    <property type="match status" value="1"/>
</dbReference>
<dbReference type="Gene3D" id="3.40.50.150">
    <property type="entry name" value="Vaccinia Virus protein VP39"/>
    <property type="match status" value="1"/>
</dbReference>
<keyword evidence="2" id="KW-0808">Transferase</keyword>
<protein>
    <submittedName>
        <fullName evidence="2">CheR-type MCP methyltransferase</fullName>
    </submittedName>
</protein>
<dbReference type="Pfam" id="PF01739">
    <property type="entry name" value="CheR"/>
    <property type="match status" value="1"/>
</dbReference>
<dbReference type="PANTHER" id="PTHR24422">
    <property type="entry name" value="CHEMOTAXIS PROTEIN METHYLTRANSFERASE"/>
    <property type="match status" value="1"/>
</dbReference>
<evidence type="ECO:0000313" key="2">
    <source>
        <dbReference type="EMBL" id="REG10623.1"/>
    </source>
</evidence>
<evidence type="ECO:0000259" key="1">
    <source>
        <dbReference type="PROSITE" id="PS50123"/>
    </source>
</evidence>
<organism evidence="2 3">
    <name type="scientific">Pelolinea submarina</name>
    <dbReference type="NCBI Taxonomy" id="913107"/>
    <lineage>
        <taxon>Bacteria</taxon>
        <taxon>Bacillati</taxon>
        <taxon>Chloroflexota</taxon>
        <taxon>Anaerolineae</taxon>
        <taxon>Anaerolineales</taxon>
        <taxon>Anaerolineaceae</taxon>
        <taxon>Pelolinea</taxon>
    </lineage>
</organism>
<accession>A0A347ZU12</accession>
<dbReference type="EMBL" id="QUMS01000001">
    <property type="protein sequence ID" value="REG10623.1"/>
    <property type="molecule type" value="Genomic_DNA"/>
</dbReference>
<dbReference type="SUPFAM" id="SSF53335">
    <property type="entry name" value="S-adenosyl-L-methionine-dependent methyltransferases"/>
    <property type="match status" value="1"/>
</dbReference>
<dbReference type="InterPro" id="IPR011990">
    <property type="entry name" value="TPR-like_helical_dom_sf"/>
</dbReference>
<dbReference type="PRINTS" id="PR00996">
    <property type="entry name" value="CHERMTFRASE"/>
</dbReference>
<dbReference type="InterPro" id="IPR050903">
    <property type="entry name" value="Bact_Chemotaxis_MeTrfase"/>
</dbReference>
<dbReference type="OrthoDB" id="9816309at2"/>
<dbReference type="AlphaFoldDB" id="A0A347ZU12"/>
<proteinExistence type="predicted"/>
<reference evidence="2 3" key="1">
    <citation type="submission" date="2018-08" db="EMBL/GenBank/DDBJ databases">
        <title>Genomic Encyclopedia of Type Strains, Phase IV (KMG-IV): sequencing the most valuable type-strain genomes for metagenomic binning, comparative biology and taxonomic classification.</title>
        <authorList>
            <person name="Goeker M."/>
        </authorList>
    </citation>
    <scope>NUCLEOTIDE SEQUENCE [LARGE SCALE GENOMIC DNA]</scope>
    <source>
        <strain evidence="2 3">DSM 23923</strain>
    </source>
</reference>
<dbReference type="InterPro" id="IPR000780">
    <property type="entry name" value="CheR_MeTrfase"/>
</dbReference>
<dbReference type="RefSeq" id="WP_116223790.1">
    <property type="nucleotide sequence ID" value="NZ_AP018437.1"/>
</dbReference>